<accession>A0ACD3B4Q5</accession>
<gene>
    <name evidence="1" type="ORF">BDN72DRAFT_855318</name>
</gene>
<sequence>MPDYGNLQLFFNGRLSSQGAHCVLDSAEINTTASWYKVVVKKATKIGNTMVCVVREVEGRELGLGEDVLEELALEVADETEAEEFELPDPEPPLATSHPVATEGRGGLTCNIEEVQHDFPDWVLVEESLNLRVRYPAQAKHCQGRGGIFDTGAGSLRDVVDSVDISTSVADSES</sequence>
<name>A0ACD3B4Q5_9AGAR</name>
<dbReference type="Proteomes" id="UP000308600">
    <property type="component" value="Unassembled WGS sequence"/>
</dbReference>
<keyword evidence="2" id="KW-1185">Reference proteome</keyword>
<protein>
    <submittedName>
        <fullName evidence="1">Uncharacterized protein</fullName>
    </submittedName>
</protein>
<evidence type="ECO:0000313" key="1">
    <source>
        <dbReference type="EMBL" id="TFK72614.1"/>
    </source>
</evidence>
<reference evidence="1 2" key="1">
    <citation type="journal article" date="2019" name="Nat. Ecol. Evol.">
        <title>Megaphylogeny resolves global patterns of mushroom evolution.</title>
        <authorList>
            <person name="Varga T."/>
            <person name="Krizsan K."/>
            <person name="Foldi C."/>
            <person name="Dima B."/>
            <person name="Sanchez-Garcia M."/>
            <person name="Sanchez-Ramirez S."/>
            <person name="Szollosi G.J."/>
            <person name="Szarkandi J.G."/>
            <person name="Papp V."/>
            <person name="Albert L."/>
            <person name="Andreopoulos W."/>
            <person name="Angelini C."/>
            <person name="Antonin V."/>
            <person name="Barry K.W."/>
            <person name="Bougher N.L."/>
            <person name="Buchanan P."/>
            <person name="Buyck B."/>
            <person name="Bense V."/>
            <person name="Catcheside P."/>
            <person name="Chovatia M."/>
            <person name="Cooper J."/>
            <person name="Damon W."/>
            <person name="Desjardin D."/>
            <person name="Finy P."/>
            <person name="Geml J."/>
            <person name="Haridas S."/>
            <person name="Hughes K."/>
            <person name="Justo A."/>
            <person name="Karasinski D."/>
            <person name="Kautmanova I."/>
            <person name="Kiss B."/>
            <person name="Kocsube S."/>
            <person name="Kotiranta H."/>
            <person name="LaButti K.M."/>
            <person name="Lechner B.E."/>
            <person name="Liimatainen K."/>
            <person name="Lipzen A."/>
            <person name="Lukacs Z."/>
            <person name="Mihaltcheva S."/>
            <person name="Morgado L.N."/>
            <person name="Niskanen T."/>
            <person name="Noordeloos M.E."/>
            <person name="Ohm R.A."/>
            <person name="Ortiz-Santana B."/>
            <person name="Ovrebo C."/>
            <person name="Racz N."/>
            <person name="Riley R."/>
            <person name="Savchenko A."/>
            <person name="Shiryaev A."/>
            <person name="Soop K."/>
            <person name="Spirin V."/>
            <person name="Szebenyi C."/>
            <person name="Tomsovsky M."/>
            <person name="Tulloss R.E."/>
            <person name="Uehling J."/>
            <person name="Grigoriev I.V."/>
            <person name="Vagvolgyi C."/>
            <person name="Papp T."/>
            <person name="Martin F.M."/>
            <person name="Miettinen O."/>
            <person name="Hibbett D.S."/>
            <person name="Nagy L.G."/>
        </authorList>
    </citation>
    <scope>NUCLEOTIDE SEQUENCE [LARGE SCALE GENOMIC DNA]</scope>
    <source>
        <strain evidence="1 2">NL-1719</strain>
    </source>
</reference>
<proteinExistence type="predicted"/>
<organism evidence="1 2">
    <name type="scientific">Pluteus cervinus</name>
    <dbReference type="NCBI Taxonomy" id="181527"/>
    <lineage>
        <taxon>Eukaryota</taxon>
        <taxon>Fungi</taxon>
        <taxon>Dikarya</taxon>
        <taxon>Basidiomycota</taxon>
        <taxon>Agaricomycotina</taxon>
        <taxon>Agaricomycetes</taxon>
        <taxon>Agaricomycetidae</taxon>
        <taxon>Agaricales</taxon>
        <taxon>Pluteineae</taxon>
        <taxon>Pluteaceae</taxon>
        <taxon>Pluteus</taxon>
    </lineage>
</organism>
<evidence type="ECO:0000313" key="2">
    <source>
        <dbReference type="Proteomes" id="UP000308600"/>
    </source>
</evidence>
<dbReference type="EMBL" id="ML208283">
    <property type="protein sequence ID" value="TFK72614.1"/>
    <property type="molecule type" value="Genomic_DNA"/>
</dbReference>